<keyword evidence="6" id="KW-1185">Reference proteome</keyword>
<evidence type="ECO:0000259" key="4">
    <source>
        <dbReference type="Pfam" id="PF00149"/>
    </source>
</evidence>
<sequence length="285" mass="32196">MGFLILFVVFSVALLLFGIVYKPFLDRQINFTIACIISLSLIGFGYINAQKLHIRTITIKSKKIQKNTRVVFFSDLHAGLMINDRYVDKASKTINDLKPDLVIAGGDIIDSSIDGMEKSIEPLKKIKPIYGKYAVLGNHEFYRGINKCQTHLENVGFIVLRNNCVKINGFLNIAGIDDTTITNKKDREILSKCDKNTFIIFAKHRPLIENNDSYLFDLTVCGHTHAGQMFPFTLLTKAYYRNRDFGYFNINGSHLIISSGAGTWGPPFRIFSSSEIVLVNLEKLN</sequence>
<dbReference type="GO" id="GO:0016020">
    <property type="term" value="C:membrane"/>
    <property type="evidence" value="ECO:0007669"/>
    <property type="project" value="GOC"/>
</dbReference>
<dbReference type="Pfam" id="PF00149">
    <property type="entry name" value="Metallophos"/>
    <property type="match status" value="1"/>
</dbReference>
<keyword evidence="3" id="KW-1133">Transmembrane helix</keyword>
<evidence type="ECO:0000313" key="5">
    <source>
        <dbReference type="EMBL" id="OSS41493.1"/>
    </source>
</evidence>
<keyword evidence="2 5" id="KW-0378">Hydrolase</keyword>
<dbReference type="STRING" id="1562698.DESAMIL20_1046"/>
<protein>
    <submittedName>
        <fullName evidence="5">Phosphoesterase</fullName>
        <ecNumber evidence="5">3.1.-.-</ecNumber>
    </submittedName>
</protein>
<proteinExistence type="predicted"/>
<feature type="domain" description="Calcineurin-like phosphoesterase" evidence="4">
    <location>
        <begin position="69"/>
        <end position="226"/>
    </location>
</feature>
<dbReference type="PANTHER" id="PTHR31302:SF31">
    <property type="entry name" value="PHOSPHODIESTERASE YAEI"/>
    <property type="match status" value="1"/>
</dbReference>
<dbReference type="EMBL" id="MDSU01000018">
    <property type="protein sequence ID" value="OSS41493.1"/>
    <property type="molecule type" value="Genomic_DNA"/>
</dbReference>
<dbReference type="GO" id="GO:0008758">
    <property type="term" value="F:UDP-2,3-diacylglucosamine hydrolase activity"/>
    <property type="evidence" value="ECO:0007669"/>
    <property type="project" value="TreeGrafter"/>
</dbReference>
<gene>
    <name evidence="5" type="ORF">DESAMIL20_1046</name>
</gene>
<dbReference type="GO" id="GO:0046872">
    <property type="term" value="F:metal ion binding"/>
    <property type="evidence" value="ECO:0007669"/>
    <property type="project" value="UniProtKB-KW"/>
</dbReference>
<dbReference type="CDD" id="cd07385">
    <property type="entry name" value="MPP_YkuE_C"/>
    <property type="match status" value="1"/>
</dbReference>
<keyword evidence="3" id="KW-0472">Membrane</keyword>
<reference evidence="5 6" key="1">
    <citation type="journal article" date="2017" name="Front. Microbiol.">
        <title>Genome Sequence of Desulfurella amilsii Strain TR1 and Comparative Genomics of Desulfurellaceae Family.</title>
        <authorList>
            <person name="Florentino A.P."/>
            <person name="Stams A.J."/>
            <person name="Sanchez-Andrea I."/>
        </authorList>
    </citation>
    <scope>NUCLEOTIDE SEQUENCE [LARGE SCALE GENOMIC DNA]</scope>
    <source>
        <strain evidence="5 6">TR1</strain>
    </source>
</reference>
<dbReference type="RefSeq" id="WP_158090528.1">
    <property type="nucleotide sequence ID" value="NZ_MDSU01000018.1"/>
</dbReference>
<feature type="transmembrane region" description="Helical" evidence="3">
    <location>
        <begin position="28"/>
        <end position="47"/>
    </location>
</feature>
<evidence type="ECO:0000256" key="3">
    <source>
        <dbReference type="SAM" id="Phobius"/>
    </source>
</evidence>
<organism evidence="5 6">
    <name type="scientific">Desulfurella amilsii</name>
    <dbReference type="NCBI Taxonomy" id="1562698"/>
    <lineage>
        <taxon>Bacteria</taxon>
        <taxon>Pseudomonadati</taxon>
        <taxon>Campylobacterota</taxon>
        <taxon>Desulfurellia</taxon>
        <taxon>Desulfurellales</taxon>
        <taxon>Desulfurellaceae</taxon>
        <taxon>Desulfurella</taxon>
    </lineage>
</organism>
<dbReference type="Gene3D" id="3.60.21.10">
    <property type="match status" value="1"/>
</dbReference>
<dbReference type="Proteomes" id="UP000194141">
    <property type="component" value="Unassembled WGS sequence"/>
</dbReference>
<keyword evidence="3" id="KW-0812">Transmembrane</keyword>
<dbReference type="AlphaFoldDB" id="A0A1X4XVB8"/>
<name>A0A1X4XVB8_9BACT</name>
<dbReference type="SUPFAM" id="SSF56300">
    <property type="entry name" value="Metallo-dependent phosphatases"/>
    <property type="match status" value="1"/>
</dbReference>
<dbReference type="EC" id="3.1.-.-" evidence="5"/>
<evidence type="ECO:0000256" key="2">
    <source>
        <dbReference type="ARBA" id="ARBA00022801"/>
    </source>
</evidence>
<comment type="caution">
    <text evidence="5">The sequence shown here is derived from an EMBL/GenBank/DDBJ whole genome shotgun (WGS) entry which is preliminary data.</text>
</comment>
<evidence type="ECO:0000313" key="6">
    <source>
        <dbReference type="Proteomes" id="UP000194141"/>
    </source>
</evidence>
<dbReference type="InterPro" id="IPR051158">
    <property type="entry name" value="Metallophosphoesterase_sf"/>
</dbReference>
<dbReference type="GO" id="GO:0009245">
    <property type="term" value="P:lipid A biosynthetic process"/>
    <property type="evidence" value="ECO:0007669"/>
    <property type="project" value="TreeGrafter"/>
</dbReference>
<dbReference type="InterPro" id="IPR029052">
    <property type="entry name" value="Metallo-depent_PP-like"/>
</dbReference>
<evidence type="ECO:0000256" key="1">
    <source>
        <dbReference type="ARBA" id="ARBA00022723"/>
    </source>
</evidence>
<accession>A0A1X4XVB8</accession>
<dbReference type="PANTHER" id="PTHR31302">
    <property type="entry name" value="TRANSMEMBRANE PROTEIN WITH METALLOPHOSPHOESTERASE DOMAIN-RELATED"/>
    <property type="match status" value="1"/>
</dbReference>
<dbReference type="InterPro" id="IPR004843">
    <property type="entry name" value="Calcineurin-like_PHP"/>
</dbReference>
<dbReference type="OrthoDB" id="9780884at2"/>
<keyword evidence="1" id="KW-0479">Metal-binding</keyword>